<feature type="transmembrane region" description="Helical" evidence="12">
    <location>
        <begin position="151"/>
        <end position="173"/>
    </location>
</feature>
<dbReference type="InterPro" id="IPR051163">
    <property type="entry name" value="Sodium:Solute_Symporter_SSF"/>
</dbReference>
<dbReference type="InterPro" id="IPR038377">
    <property type="entry name" value="Na/Glc_symporter_sf"/>
</dbReference>
<dbReference type="AlphaFoldDB" id="A0A7R9E7Z3"/>
<reference evidence="13" key="1">
    <citation type="submission" date="2020-11" db="EMBL/GenBank/DDBJ databases">
        <authorList>
            <person name="Tran Van P."/>
        </authorList>
    </citation>
    <scope>NUCLEOTIDE SEQUENCE</scope>
</reference>
<dbReference type="Pfam" id="PF00474">
    <property type="entry name" value="SSF"/>
    <property type="match status" value="1"/>
</dbReference>
<evidence type="ECO:0000256" key="9">
    <source>
        <dbReference type="ARBA" id="ARBA00023136"/>
    </source>
</evidence>
<evidence type="ECO:0000256" key="12">
    <source>
        <dbReference type="SAM" id="Phobius"/>
    </source>
</evidence>
<evidence type="ECO:0000256" key="3">
    <source>
        <dbReference type="ARBA" id="ARBA00022448"/>
    </source>
</evidence>
<evidence type="ECO:0000256" key="5">
    <source>
        <dbReference type="ARBA" id="ARBA00022692"/>
    </source>
</evidence>
<accession>A0A7R9E7Z3</accession>
<dbReference type="GO" id="GO:0006814">
    <property type="term" value="P:sodium ion transport"/>
    <property type="evidence" value="ECO:0007669"/>
    <property type="project" value="UniProtKB-KW"/>
</dbReference>
<keyword evidence="8" id="KW-0406">Ion transport</keyword>
<comment type="subcellular location">
    <subcellularLocation>
        <location evidence="1">Cell membrane</location>
        <topology evidence="1">Multi-pass membrane protein</topology>
    </subcellularLocation>
</comment>
<dbReference type="PROSITE" id="PS50283">
    <property type="entry name" value="NA_SOLUT_SYMP_3"/>
    <property type="match status" value="1"/>
</dbReference>
<dbReference type="Gene3D" id="1.20.1730.10">
    <property type="entry name" value="Sodium/glucose cotransporter"/>
    <property type="match status" value="1"/>
</dbReference>
<evidence type="ECO:0000256" key="11">
    <source>
        <dbReference type="RuleBase" id="RU362091"/>
    </source>
</evidence>
<feature type="transmembrane region" description="Helical" evidence="12">
    <location>
        <begin position="6"/>
        <end position="25"/>
    </location>
</feature>
<comment type="similarity">
    <text evidence="2 11">Belongs to the sodium:solute symporter (SSF) (TC 2.A.21) family.</text>
</comment>
<evidence type="ECO:0000256" key="7">
    <source>
        <dbReference type="ARBA" id="ARBA00023053"/>
    </source>
</evidence>
<dbReference type="PANTHER" id="PTHR42985:SF39">
    <property type="entry name" value="GH10366P"/>
    <property type="match status" value="1"/>
</dbReference>
<evidence type="ECO:0000256" key="10">
    <source>
        <dbReference type="ARBA" id="ARBA00023201"/>
    </source>
</evidence>
<proteinExistence type="inferred from homology"/>
<organism evidence="13">
    <name type="scientific">Timema monikensis</name>
    <dbReference type="NCBI Taxonomy" id="170555"/>
    <lineage>
        <taxon>Eukaryota</taxon>
        <taxon>Metazoa</taxon>
        <taxon>Ecdysozoa</taxon>
        <taxon>Arthropoda</taxon>
        <taxon>Hexapoda</taxon>
        <taxon>Insecta</taxon>
        <taxon>Pterygota</taxon>
        <taxon>Neoptera</taxon>
        <taxon>Polyneoptera</taxon>
        <taxon>Phasmatodea</taxon>
        <taxon>Timematodea</taxon>
        <taxon>Timematoidea</taxon>
        <taxon>Timematidae</taxon>
        <taxon>Timema</taxon>
    </lineage>
</organism>
<protein>
    <recommendedName>
        <fullName evidence="14">Sodium-dependent multivitamin transporter</fullName>
    </recommendedName>
</protein>
<dbReference type="PANTHER" id="PTHR42985">
    <property type="entry name" value="SODIUM-COUPLED MONOCARBOXYLATE TRANSPORTER"/>
    <property type="match status" value="1"/>
</dbReference>
<feature type="transmembrane region" description="Helical" evidence="12">
    <location>
        <begin position="272"/>
        <end position="297"/>
    </location>
</feature>
<evidence type="ECO:0008006" key="14">
    <source>
        <dbReference type="Google" id="ProtNLM"/>
    </source>
</evidence>
<dbReference type="InterPro" id="IPR001734">
    <property type="entry name" value="Na/solute_symporter"/>
</dbReference>
<evidence type="ECO:0000256" key="4">
    <source>
        <dbReference type="ARBA" id="ARBA00022475"/>
    </source>
</evidence>
<evidence type="ECO:0000256" key="1">
    <source>
        <dbReference type="ARBA" id="ARBA00004651"/>
    </source>
</evidence>
<dbReference type="GO" id="GO:0015293">
    <property type="term" value="F:symporter activity"/>
    <property type="evidence" value="ECO:0007669"/>
    <property type="project" value="TreeGrafter"/>
</dbReference>
<keyword evidence="9 12" id="KW-0472">Membrane</keyword>
<keyword evidence="10" id="KW-0739">Sodium transport</keyword>
<feature type="transmembrane region" description="Helical" evidence="12">
    <location>
        <begin position="179"/>
        <end position="201"/>
    </location>
</feature>
<evidence type="ECO:0000256" key="8">
    <source>
        <dbReference type="ARBA" id="ARBA00023065"/>
    </source>
</evidence>
<evidence type="ECO:0000256" key="6">
    <source>
        <dbReference type="ARBA" id="ARBA00022989"/>
    </source>
</evidence>
<keyword evidence="6 12" id="KW-1133">Transmembrane helix</keyword>
<gene>
    <name evidence="13" type="ORF">TMSB3V08_LOCUS5781</name>
</gene>
<keyword evidence="4" id="KW-1003">Cell membrane</keyword>
<keyword evidence="7" id="KW-0915">Sodium</keyword>
<keyword evidence="3" id="KW-0813">Transport</keyword>
<evidence type="ECO:0000256" key="2">
    <source>
        <dbReference type="ARBA" id="ARBA00006434"/>
    </source>
</evidence>
<dbReference type="EMBL" id="OB793919">
    <property type="protein sequence ID" value="CAD7428992.1"/>
    <property type="molecule type" value="Genomic_DNA"/>
</dbReference>
<name>A0A7R9E7Z3_9NEOP</name>
<sequence length="341" mass="36797">MLWINLVGWTVIVMLTVYAGLLIFAQYYDCDPLKNNNCISRRETRGVSALLLKELAAEDIEEFRRCLRMTPENVNALLAMMIAKPDQLFPLYVIQVLGDYKGFPGLFIAGIFSAGLSTVSTGLNSLAAIWFSELDGTKFKTSLSDKNAGLLVKLLSFLFGILSFALVFVVPYMGGLVSVAISLSSFFSGSLFGIFLLGMFVPASNTAGATAGLLAGVFLVGWLEVGANIAASQGLQVLNPLPTSIAGCSGNTTSILPTPRSQEAFVLYRISFLWYSLLSTLVTVIVGILVSFIANWWMDLKPNKSSVPSLITLPSMEPDKKKLLAVSCELSVSTKEAMGLL</sequence>
<feature type="transmembrane region" description="Helical" evidence="12">
    <location>
        <begin position="106"/>
        <end position="131"/>
    </location>
</feature>
<keyword evidence="5 12" id="KW-0812">Transmembrane</keyword>
<evidence type="ECO:0000313" key="13">
    <source>
        <dbReference type="EMBL" id="CAD7428992.1"/>
    </source>
</evidence>
<dbReference type="GO" id="GO:0005886">
    <property type="term" value="C:plasma membrane"/>
    <property type="evidence" value="ECO:0007669"/>
    <property type="project" value="UniProtKB-SubCell"/>
</dbReference>
<feature type="transmembrane region" description="Helical" evidence="12">
    <location>
        <begin position="213"/>
        <end position="231"/>
    </location>
</feature>